<evidence type="ECO:0000313" key="12">
    <source>
        <dbReference type="Proteomes" id="UP000231343"/>
    </source>
</evidence>
<name>A0A2H0Y158_UNCSA</name>
<feature type="active site" description="Proton acceptor" evidence="9">
    <location>
        <position position="44"/>
    </location>
</feature>
<accession>A0A2H0Y158</accession>
<keyword evidence="5 9" id="KW-0822">Tryptophan biosynthesis</keyword>
<dbReference type="CDD" id="cd04724">
    <property type="entry name" value="Tryptophan_synthase_alpha"/>
    <property type="match status" value="1"/>
</dbReference>
<evidence type="ECO:0000313" key="11">
    <source>
        <dbReference type="EMBL" id="PIS31275.1"/>
    </source>
</evidence>
<dbReference type="GO" id="GO:0005829">
    <property type="term" value="C:cytosol"/>
    <property type="evidence" value="ECO:0007669"/>
    <property type="project" value="TreeGrafter"/>
</dbReference>
<evidence type="ECO:0000256" key="1">
    <source>
        <dbReference type="ARBA" id="ARBA00003365"/>
    </source>
</evidence>
<evidence type="ECO:0000256" key="4">
    <source>
        <dbReference type="ARBA" id="ARBA00022605"/>
    </source>
</evidence>
<proteinExistence type="inferred from homology"/>
<dbReference type="EMBL" id="PEYM01000028">
    <property type="protein sequence ID" value="PIS31275.1"/>
    <property type="molecule type" value="Genomic_DNA"/>
</dbReference>
<evidence type="ECO:0000256" key="5">
    <source>
        <dbReference type="ARBA" id="ARBA00022822"/>
    </source>
</evidence>
<evidence type="ECO:0000256" key="8">
    <source>
        <dbReference type="ARBA" id="ARBA00049047"/>
    </source>
</evidence>
<dbReference type="PANTHER" id="PTHR43406">
    <property type="entry name" value="TRYPTOPHAN SYNTHASE, ALPHA CHAIN"/>
    <property type="match status" value="1"/>
</dbReference>
<dbReference type="Proteomes" id="UP000231343">
    <property type="component" value="Unassembled WGS sequence"/>
</dbReference>
<comment type="subunit">
    <text evidence="3 9">Tetramer of two alpha and two beta chains.</text>
</comment>
<dbReference type="Pfam" id="PF00290">
    <property type="entry name" value="Trp_syntA"/>
    <property type="match status" value="1"/>
</dbReference>
<dbReference type="SUPFAM" id="SSF51366">
    <property type="entry name" value="Ribulose-phoshate binding barrel"/>
    <property type="match status" value="1"/>
</dbReference>
<comment type="similarity">
    <text evidence="9 10">Belongs to the TrpA family.</text>
</comment>
<dbReference type="AlphaFoldDB" id="A0A2H0Y158"/>
<comment type="caution">
    <text evidence="11">The sequence shown here is derived from an EMBL/GenBank/DDBJ whole genome shotgun (WGS) entry which is preliminary data.</text>
</comment>
<evidence type="ECO:0000256" key="9">
    <source>
        <dbReference type="HAMAP-Rule" id="MF_00131"/>
    </source>
</evidence>
<keyword evidence="6 9" id="KW-0057">Aromatic amino acid biosynthesis</keyword>
<reference evidence="11 12" key="1">
    <citation type="submission" date="2017-09" db="EMBL/GenBank/DDBJ databases">
        <title>Depth-based differentiation of microbial function through sediment-hosted aquifers and enrichment of novel symbionts in the deep terrestrial subsurface.</title>
        <authorList>
            <person name="Probst A.J."/>
            <person name="Ladd B."/>
            <person name="Jarett J.K."/>
            <person name="Geller-Mcgrath D.E."/>
            <person name="Sieber C.M."/>
            <person name="Emerson J.B."/>
            <person name="Anantharaman K."/>
            <person name="Thomas B.C."/>
            <person name="Malmstrom R."/>
            <person name="Stieglmeier M."/>
            <person name="Klingl A."/>
            <person name="Woyke T."/>
            <person name="Ryan C.M."/>
            <person name="Banfield J.F."/>
        </authorList>
    </citation>
    <scope>NUCLEOTIDE SEQUENCE [LARGE SCALE GENOMIC DNA]</scope>
    <source>
        <strain evidence="11">CG08_land_8_20_14_0_20_45_16</strain>
    </source>
</reference>
<dbReference type="NCBIfam" id="TIGR00262">
    <property type="entry name" value="trpA"/>
    <property type="match status" value="1"/>
</dbReference>
<keyword evidence="7 9" id="KW-0456">Lyase</keyword>
<dbReference type="FunFam" id="3.20.20.70:FF:000037">
    <property type="entry name" value="Tryptophan synthase alpha chain"/>
    <property type="match status" value="1"/>
</dbReference>
<evidence type="ECO:0000256" key="2">
    <source>
        <dbReference type="ARBA" id="ARBA00004733"/>
    </source>
</evidence>
<dbReference type="PANTHER" id="PTHR43406:SF1">
    <property type="entry name" value="TRYPTOPHAN SYNTHASE ALPHA CHAIN, CHLOROPLASTIC"/>
    <property type="match status" value="1"/>
</dbReference>
<dbReference type="InterPro" id="IPR002028">
    <property type="entry name" value="Trp_synthase_suA"/>
</dbReference>
<dbReference type="InterPro" id="IPR018204">
    <property type="entry name" value="Trp_synthase_alpha_AS"/>
</dbReference>
<dbReference type="UniPathway" id="UPA00035">
    <property type="reaction ID" value="UER00044"/>
</dbReference>
<organism evidence="11 12">
    <name type="scientific">Candidatus Saganbacteria bacterium CG08_land_8_20_14_0_20_45_16</name>
    <dbReference type="NCBI Taxonomy" id="2014293"/>
    <lineage>
        <taxon>Bacteria</taxon>
        <taxon>Bacillati</taxon>
        <taxon>Saganbacteria</taxon>
    </lineage>
</organism>
<protein>
    <recommendedName>
        <fullName evidence="9">Tryptophan synthase alpha chain</fullName>
        <ecNumber evidence="9">4.2.1.20</ecNumber>
    </recommendedName>
</protein>
<dbReference type="Gene3D" id="3.20.20.70">
    <property type="entry name" value="Aldolase class I"/>
    <property type="match status" value="1"/>
</dbReference>
<dbReference type="EC" id="4.2.1.20" evidence="9"/>
<comment type="pathway">
    <text evidence="2 9">Amino-acid biosynthesis; L-tryptophan biosynthesis; L-tryptophan from chorismate: step 5/5.</text>
</comment>
<dbReference type="InterPro" id="IPR013785">
    <property type="entry name" value="Aldolase_TIM"/>
</dbReference>
<keyword evidence="4 9" id="KW-0028">Amino-acid biosynthesis</keyword>
<dbReference type="InterPro" id="IPR011060">
    <property type="entry name" value="RibuloseP-bd_barrel"/>
</dbReference>
<gene>
    <name evidence="9" type="primary">trpA</name>
    <name evidence="11" type="ORF">COT42_01540</name>
</gene>
<sequence length="254" mass="27671">MSRISEAFQKHKTLITYITAGDPSLVATEKLIFDLEKAGVDIIELGIPFSDPLADGPVIQASHQRALKKDVALADVFKLVSKARKKTQVPICFMLSYNLVLRYGLEKFYRELERVGVDGVIIPDLPPEESRVASCESRVADVFLVAPTSTDQRIKLIAEKSSGFIYLISATGLTGQRQSFAANLKSIVARVRRYSSLPIAVGFGISSAEQAAKIAKIADGVIVGSVIVDLLAKKKTKQALKLVAAMRQVLDVNR</sequence>
<dbReference type="PROSITE" id="PS00167">
    <property type="entry name" value="TRP_SYNTHASE_ALPHA"/>
    <property type="match status" value="1"/>
</dbReference>
<comment type="catalytic activity">
    <reaction evidence="8 9">
        <text>(1S,2R)-1-C-(indol-3-yl)glycerol 3-phosphate + L-serine = D-glyceraldehyde 3-phosphate + L-tryptophan + H2O</text>
        <dbReference type="Rhea" id="RHEA:10532"/>
        <dbReference type="ChEBI" id="CHEBI:15377"/>
        <dbReference type="ChEBI" id="CHEBI:33384"/>
        <dbReference type="ChEBI" id="CHEBI:57912"/>
        <dbReference type="ChEBI" id="CHEBI:58866"/>
        <dbReference type="ChEBI" id="CHEBI:59776"/>
        <dbReference type="EC" id="4.2.1.20"/>
    </reaction>
</comment>
<dbReference type="GO" id="GO:0004834">
    <property type="term" value="F:tryptophan synthase activity"/>
    <property type="evidence" value="ECO:0007669"/>
    <property type="project" value="UniProtKB-UniRule"/>
</dbReference>
<evidence type="ECO:0000256" key="3">
    <source>
        <dbReference type="ARBA" id="ARBA00011270"/>
    </source>
</evidence>
<evidence type="ECO:0000256" key="10">
    <source>
        <dbReference type="RuleBase" id="RU003662"/>
    </source>
</evidence>
<dbReference type="HAMAP" id="MF_00131">
    <property type="entry name" value="Trp_synth_alpha"/>
    <property type="match status" value="1"/>
</dbReference>
<evidence type="ECO:0000256" key="7">
    <source>
        <dbReference type="ARBA" id="ARBA00023239"/>
    </source>
</evidence>
<comment type="function">
    <text evidence="1 9">The alpha subunit is responsible for the aldol cleavage of indoleglycerol phosphate to indole and glyceraldehyde 3-phosphate.</text>
</comment>
<feature type="active site" description="Proton acceptor" evidence="9">
    <location>
        <position position="55"/>
    </location>
</feature>
<evidence type="ECO:0000256" key="6">
    <source>
        <dbReference type="ARBA" id="ARBA00023141"/>
    </source>
</evidence>